<comment type="caution">
    <text evidence="1">The sequence shown here is derived from an EMBL/GenBank/DDBJ whole genome shotgun (WGS) entry which is preliminary data.</text>
</comment>
<sequence length="255" mass="28863">MTDTYMDHMTRLPSEVQRLNDQFDSMTENIGYILHPSVTLPHAPRIIDIGTGTARFLLRLQPTYPEAKLEGFDISSSLFPPQSTLPPNVFLAELDMKQPFPEHMHEKYDLIHVRMLVAAMLPNDSEATVRNLTKLLKPGGLLYAPSSRIEKTKYIGDAFRSALRERFMHGWNTLPDHMRASGLTLVVSDVASSDRVPETREQVTTGILNLVFTWAHAVVERGASKTRFENAVRDEIRSGCYFKYDGPLEAYSPLI</sequence>
<reference evidence="1 2" key="1">
    <citation type="journal article" date="2022" name="New Phytol.">
        <title>Ecological generalism drives hyperdiversity of secondary metabolite gene clusters in xylarialean endophytes.</title>
        <authorList>
            <person name="Franco M.E.E."/>
            <person name="Wisecaver J.H."/>
            <person name="Arnold A.E."/>
            <person name="Ju Y.M."/>
            <person name="Slot J.C."/>
            <person name="Ahrendt S."/>
            <person name="Moore L.P."/>
            <person name="Eastman K.E."/>
            <person name="Scott K."/>
            <person name="Konkel Z."/>
            <person name="Mondo S.J."/>
            <person name="Kuo A."/>
            <person name="Hayes R.D."/>
            <person name="Haridas S."/>
            <person name="Andreopoulos B."/>
            <person name="Riley R."/>
            <person name="LaButti K."/>
            <person name="Pangilinan J."/>
            <person name="Lipzen A."/>
            <person name="Amirebrahimi M."/>
            <person name="Yan J."/>
            <person name="Adam C."/>
            <person name="Keymanesh K."/>
            <person name="Ng V."/>
            <person name="Louie K."/>
            <person name="Northen T."/>
            <person name="Drula E."/>
            <person name="Henrissat B."/>
            <person name="Hsieh H.M."/>
            <person name="Youens-Clark K."/>
            <person name="Lutzoni F."/>
            <person name="Miadlikowska J."/>
            <person name="Eastwood D.C."/>
            <person name="Hamelin R.C."/>
            <person name="Grigoriev I.V."/>
            <person name="U'Ren J.M."/>
        </authorList>
    </citation>
    <scope>NUCLEOTIDE SEQUENCE [LARGE SCALE GENOMIC DNA]</scope>
    <source>
        <strain evidence="1 2">CBS 119005</strain>
    </source>
</reference>
<proteinExistence type="predicted"/>
<keyword evidence="1" id="KW-0489">Methyltransferase</keyword>
<keyword evidence="2" id="KW-1185">Reference proteome</keyword>
<protein>
    <submittedName>
        <fullName evidence="1">S-adenosyl-L-methionine-dependent methyltransferase</fullName>
    </submittedName>
</protein>
<keyword evidence="1" id="KW-0808">Transferase</keyword>
<dbReference type="EMBL" id="MU393581">
    <property type="protein sequence ID" value="KAI4860593.1"/>
    <property type="molecule type" value="Genomic_DNA"/>
</dbReference>
<organism evidence="1 2">
    <name type="scientific">Hypoxylon rubiginosum</name>
    <dbReference type="NCBI Taxonomy" id="110542"/>
    <lineage>
        <taxon>Eukaryota</taxon>
        <taxon>Fungi</taxon>
        <taxon>Dikarya</taxon>
        <taxon>Ascomycota</taxon>
        <taxon>Pezizomycotina</taxon>
        <taxon>Sordariomycetes</taxon>
        <taxon>Xylariomycetidae</taxon>
        <taxon>Xylariales</taxon>
        <taxon>Hypoxylaceae</taxon>
        <taxon>Hypoxylon</taxon>
    </lineage>
</organism>
<dbReference type="Proteomes" id="UP001497700">
    <property type="component" value="Unassembled WGS sequence"/>
</dbReference>
<evidence type="ECO:0000313" key="1">
    <source>
        <dbReference type="EMBL" id="KAI4860593.1"/>
    </source>
</evidence>
<name>A0ACB9YNP0_9PEZI</name>
<accession>A0ACB9YNP0</accession>
<gene>
    <name evidence="1" type="ORF">F4820DRAFT_465567</name>
</gene>
<evidence type="ECO:0000313" key="2">
    <source>
        <dbReference type="Proteomes" id="UP001497700"/>
    </source>
</evidence>